<dbReference type="RefSeq" id="WP_156762575.1">
    <property type="nucleotide sequence ID" value="NZ_MBFE02000009.1"/>
</dbReference>
<evidence type="ECO:0000313" key="1">
    <source>
        <dbReference type="EMBL" id="MUO42997.1"/>
    </source>
</evidence>
<reference evidence="1" key="1">
    <citation type="submission" date="2019-11" db="EMBL/GenBank/DDBJ databases">
        <title>Whole-genome sequencing of Allorhizobium vitis.</title>
        <authorList>
            <person name="Gan H.M."/>
            <person name="Savka M.A."/>
        </authorList>
    </citation>
    <scope>NUCLEOTIDE SEQUENCE [LARGE SCALE GENOMIC DNA]</scope>
    <source>
        <strain evidence="1">T1/7</strain>
    </source>
</reference>
<keyword evidence="2" id="KW-1185">Reference proteome</keyword>
<comment type="caution">
    <text evidence="1">The sequence shown here is derived from an EMBL/GenBank/DDBJ whole genome shotgun (WGS) entry which is preliminary data.</text>
</comment>
<organism evidence="1 2">
    <name type="scientific">Agrobacterium vitis</name>
    <name type="common">Rhizobium vitis</name>
    <dbReference type="NCBI Taxonomy" id="373"/>
    <lineage>
        <taxon>Bacteria</taxon>
        <taxon>Pseudomonadati</taxon>
        <taxon>Pseudomonadota</taxon>
        <taxon>Alphaproteobacteria</taxon>
        <taxon>Hyphomicrobiales</taxon>
        <taxon>Rhizobiaceae</taxon>
        <taxon>Rhizobium/Agrobacterium group</taxon>
        <taxon>Agrobacterium</taxon>
    </lineage>
</organism>
<evidence type="ECO:0000313" key="2">
    <source>
        <dbReference type="Proteomes" id="UP000179454"/>
    </source>
</evidence>
<gene>
    <name evidence="1" type="ORF">BBL17_014500</name>
</gene>
<name>A0ABW9TFP8_AGRVI</name>
<sequence length="48" mass="5280">MYRIGGWSYGIQPFKVSPAQQTLRSPEIGRDVKLAIGYGVDGQGRPQT</sequence>
<dbReference type="Proteomes" id="UP000179454">
    <property type="component" value="Unassembled WGS sequence"/>
</dbReference>
<dbReference type="EMBL" id="MBFE02000009">
    <property type="protein sequence ID" value="MUO42997.1"/>
    <property type="molecule type" value="Genomic_DNA"/>
</dbReference>
<accession>A0ABW9TFP8</accession>
<proteinExistence type="predicted"/>
<protein>
    <submittedName>
        <fullName evidence="1">Uncharacterized protein</fullName>
    </submittedName>
</protein>